<protein>
    <recommendedName>
        <fullName evidence="4">DUF4199 domain-containing protein</fullName>
    </recommendedName>
</protein>
<keyword evidence="3" id="KW-1185">Reference proteome</keyword>
<keyword evidence="1" id="KW-0472">Membrane</keyword>
<dbReference type="Proteomes" id="UP000182544">
    <property type="component" value="Unassembled WGS sequence"/>
</dbReference>
<evidence type="ECO:0000313" key="3">
    <source>
        <dbReference type="Proteomes" id="UP000182544"/>
    </source>
</evidence>
<gene>
    <name evidence="2" type="ORF">SAMN05428642_101495</name>
</gene>
<evidence type="ECO:0000313" key="2">
    <source>
        <dbReference type="EMBL" id="SFZ89673.1"/>
    </source>
</evidence>
<keyword evidence="1" id="KW-0812">Transmembrane</keyword>
<evidence type="ECO:0008006" key="4">
    <source>
        <dbReference type="Google" id="ProtNLM"/>
    </source>
</evidence>
<sequence>MSEIYDLIILSHFFLRNLNELIQPIIMNKISLPIRFGLVTSAVLIAYFLVLALFHKHTNPAFSFFNALITAFGIYEAIRFKKLENSDDFSYGEGFKTGLITGTVATLLFTIFFLFYATEFNPNFLPELLKLMNGGLGADVGLVTFVVAIMGFATTVVSTLTVMQLFKKSGNIPQKQ</sequence>
<feature type="transmembrane region" description="Helical" evidence="1">
    <location>
        <begin position="36"/>
        <end position="55"/>
    </location>
</feature>
<dbReference type="EMBL" id="FPKV01000001">
    <property type="protein sequence ID" value="SFZ89673.1"/>
    <property type="molecule type" value="Genomic_DNA"/>
</dbReference>
<dbReference type="Pfam" id="PF13858">
    <property type="entry name" value="DUF4199"/>
    <property type="match status" value="1"/>
</dbReference>
<dbReference type="AlphaFoldDB" id="A0A1K2IBA8"/>
<proteinExistence type="predicted"/>
<keyword evidence="1" id="KW-1133">Transmembrane helix</keyword>
<reference evidence="2 3" key="1">
    <citation type="submission" date="2016-10" db="EMBL/GenBank/DDBJ databases">
        <authorList>
            <person name="de Groot N.N."/>
        </authorList>
    </citation>
    <scope>NUCLEOTIDE SEQUENCE [LARGE SCALE GENOMIC DNA]</scope>
    <source>
        <strain evidence="2 3">DSM 18180</strain>
    </source>
</reference>
<name>A0A1K2IBA8_9FLAO</name>
<feature type="transmembrane region" description="Helical" evidence="1">
    <location>
        <begin position="138"/>
        <end position="166"/>
    </location>
</feature>
<dbReference type="STRING" id="369401.SAMN05428642_101495"/>
<dbReference type="InterPro" id="IPR025250">
    <property type="entry name" value="DUF4199"/>
</dbReference>
<feature type="transmembrane region" description="Helical" evidence="1">
    <location>
        <begin position="61"/>
        <end position="78"/>
    </location>
</feature>
<organism evidence="2 3">
    <name type="scientific">Flaviramulus basaltis</name>
    <dbReference type="NCBI Taxonomy" id="369401"/>
    <lineage>
        <taxon>Bacteria</taxon>
        <taxon>Pseudomonadati</taxon>
        <taxon>Bacteroidota</taxon>
        <taxon>Flavobacteriia</taxon>
        <taxon>Flavobacteriales</taxon>
        <taxon>Flavobacteriaceae</taxon>
        <taxon>Flaviramulus</taxon>
    </lineage>
</organism>
<evidence type="ECO:0000256" key="1">
    <source>
        <dbReference type="SAM" id="Phobius"/>
    </source>
</evidence>
<feature type="transmembrane region" description="Helical" evidence="1">
    <location>
        <begin position="99"/>
        <end position="118"/>
    </location>
</feature>
<accession>A0A1K2IBA8</accession>